<sequence length="73" mass="7772">MMLLLVGVGAVQAQQSCMPCSLRTPGLLYECVDKNGKLQPAGPTAARQTKHFDQCMARGGSGYKCLDEAAKVK</sequence>
<dbReference type="RefSeq" id="WP_085405589.1">
    <property type="nucleotide sequence ID" value="NZ_NAFL01000287.1"/>
</dbReference>
<name>A0A1Y2J8M8_BRAJP</name>
<proteinExistence type="predicted"/>
<organism evidence="1 2">
    <name type="scientific">Bradyrhizobium japonicum</name>
    <dbReference type="NCBI Taxonomy" id="375"/>
    <lineage>
        <taxon>Bacteria</taxon>
        <taxon>Pseudomonadati</taxon>
        <taxon>Pseudomonadota</taxon>
        <taxon>Alphaproteobacteria</taxon>
        <taxon>Hyphomicrobiales</taxon>
        <taxon>Nitrobacteraceae</taxon>
        <taxon>Bradyrhizobium</taxon>
    </lineage>
</organism>
<evidence type="ECO:0000313" key="2">
    <source>
        <dbReference type="Proteomes" id="UP000193335"/>
    </source>
</evidence>
<reference evidence="1 2" key="1">
    <citation type="submission" date="2017-03" db="EMBL/GenBank/DDBJ databases">
        <title>Whole genome sequences of fourteen strains of Bradyrhizobium canariense and one strain of Bradyrhizobium japonicum isolated from Lupinus (Papilionoideae: Genisteae) species in Algeria.</title>
        <authorList>
            <person name="Crovadore J."/>
            <person name="Chekireb D."/>
            <person name="Brachmann A."/>
            <person name="Chablais R."/>
            <person name="Cochard B."/>
            <person name="Lefort F."/>
        </authorList>
    </citation>
    <scope>NUCLEOTIDE SEQUENCE [LARGE SCALE GENOMIC DNA]</scope>
    <source>
        <strain evidence="1 2">UBMA197</strain>
    </source>
</reference>
<accession>A0A1Y2J8M8</accession>
<gene>
    <name evidence="1" type="ORF">BSZ19_48195</name>
</gene>
<dbReference type="EMBL" id="NAFL01000287">
    <property type="protein sequence ID" value="OSJ21220.1"/>
    <property type="molecule type" value="Genomic_DNA"/>
</dbReference>
<dbReference type="AlphaFoldDB" id="A0A1Y2J8M8"/>
<evidence type="ECO:0000313" key="1">
    <source>
        <dbReference type="EMBL" id="OSJ21220.1"/>
    </source>
</evidence>
<protein>
    <submittedName>
        <fullName evidence="1">Uncharacterized protein</fullName>
    </submittedName>
</protein>
<dbReference type="Proteomes" id="UP000193335">
    <property type="component" value="Unassembled WGS sequence"/>
</dbReference>
<comment type="caution">
    <text evidence="1">The sequence shown here is derived from an EMBL/GenBank/DDBJ whole genome shotgun (WGS) entry which is preliminary data.</text>
</comment>